<organism evidence="2 3">
    <name type="scientific">Jatrophihabitans telluris</name>
    <dbReference type="NCBI Taxonomy" id="2038343"/>
    <lineage>
        <taxon>Bacteria</taxon>
        <taxon>Bacillati</taxon>
        <taxon>Actinomycetota</taxon>
        <taxon>Actinomycetes</taxon>
        <taxon>Jatrophihabitantales</taxon>
        <taxon>Jatrophihabitantaceae</taxon>
        <taxon>Jatrophihabitans</taxon>
    </lineage>
</organism>
<protein>
    <recommendedName>
        <fullName evidence="1">Polynucleotide kinase PNKP phosphatase domain-containing protein</fullName>
    </recommendedName>
</protein>
<reference evidence="2" key="1">
    <citation type="journal article" date="2018" name="Int. J. Syst. Evol. Microbiol.">
        <title>Jatrophihabitans telluris sp. nov., isolated from sediment soil of lava forest wetlands and the emended description of the genus Jatrophihabitans.</title>
        <authorList>
            <person name="Lee K.C."/>
            <person name="Suh M.K."/>
            <person name="Eom M.K."/>
            <person name="Kim K.K."/>
            <person name="Kim J.S."/>
            <person name="Kim D.S."/>
            <person name="Ko S.H."/>
            <person name="Shin Y.K."/>
            <person name="Lee J.S."/>
        </authorList>
    </citation>
    <scope>NUCLEOTIDE SEQUENCE</scope>
    <source>
        <strain evidence="2">N237</strain>
    </source>
</reference>
<sequence length="157" mass="17711">MTLAVFDIDGVVADVRHRLHYLEGRYQDWESFFEGAHADPVLEQGAALVKRYRDDGHDIAWLTGRPSWLRSVTQNWLVAAGLPTDELLMRASGDYRPARFLKVQVLRSLAEREILLFVDDDPDVVATAAAAGFTTLHATWVPHSKTLRRAQEVNGRT</sequence>
<dbReference type="Pfam" id="PF25109">
    <property type="entry name" value="HAD_PNKP"/>
    <property type="match status" value="1"/>
</dbReference>
<keyword evidence="3" id="KW-1185">Reference proteome</keyword>
<dbReference type="InterPro" id="IPR056782">
    <property type="entry name" value="HAD_PNKP"/>
</dbReference>
<dbReference type="InterPro" id="IPR023214">
    <property type="entry name" value="HAD_sf"/>
</dbReference>
<gene>
    <name evidence="2" type="ORF">M6D93_09115</name>
</gene>
<dbReference type="RefSeq" id="WP_249774036.1">
    <property type="nucleotide sequence ID" value="NZ_CP097332.1"/>
</dbReference>
<name>A0ABY4R2T8_9ACTN</name>
<evidence type="ECO:0000313" key="3">
    <source>
        <dbReference type="Proteomes" id="UP001056336"/>
    </source>
</evidence>
<feature type="domain" description="Polynucleotide kinase PNKP phosphatase" evidence="1">
    <location>
        <begin position="5"/>
        <end position="136"/>
    </location>
</feature>
<evidence type="ECO:0000259" key="1">
    <source>
        <dbReference type="Pfam" id="PF25109"/>
    </source>
</evidence>
<dbReference type="Proteomes" id="UP001056336">
    <property type="component" value="Chromosome"/>
</dbReference>
<dbReference type="InterPro" id="IPR036412">
    <property type="entry name" value="HAD-like_sf"/>
</dbReference>
<dbReference type="EMBL" id="CP097332">
    <property type="protein sequence ID" value="UQX90140.1"/>
    <property type="molecule type" value="Genomic_DNA"/>
</dbReference>
<dbReference type="SUPFAM" id="SSF56784">
    <property type="entry name" value="HAD-like"/>
    <property type="match status" value="1"/>
</dbReference>
<reference evidence="2" key="2">
    <citation type="submission" date="2022-05" db="EMBL/GenBank/DDBJ databases">
        <authorList>
            <person name="Kim J.-S."/>
            <person name="Lee K."/>
            <person name="Suh M."/>
            <person name="Eom M."/>
            <person name="Kim J.-S."/>
            <person name="Kim D.-S."/>
            <person name="Ko S.-H."/>
            <person name="Shin Y."/>
            <person name="Lee J.-S."/>
        </authorList>
    </citation>
    <scope>NUCLEOTIDE SEQUENCE</scope>
    <source>
        <strain evidence="2">N237</strain>
    </source>
</reference>
<accession>A0ABY4R2T8</accession>
<evidence type="ECO:0000313" key="2">
    <source>
        <dbReference type="EMBL" id="UQX90140.1"/>
    </source>
</evidence>
<dbReference type="Gene3D" id="3.40.50.1000">
    <property type="entry name" value="HAD superfamily/HAD-like"/>
    <property type="match status" value="1"/>
</dbReference>
<proteinExistence type="predicted"/>